<dbReference type="GO" id="GO:0002098">
    <property type="term" value="P:tRNA wobble uridine modification"/>
    <property type="evidence" value="ECO:0007669"/>
    <property type="project" value="InterPro"/>
</dbReference>
<dbReference type="Gene3D" id="3.40.50.300">
    <property type="entry name" value="P-loop containing nucleotide triphosphate hydrolases"/>
    <property type="match status" value="1"/>
</dbReference>
<evidence type="ECO:0000313" key="3">
    <source>
        <dbReference type="EnsemblPlants" id="ORGLA03G0125800.1"/>
    </source>
</evidence>
<dbReference type="Pfam" id="PF09807">
    <property type="entry name" value="ELP6"/>
    <property type="match status" value="1"/>
</dbReference>
<dbReference type="GO" id="GO:0008284">
    <property type="term" value="P:positive regulation of cell population proliferation"/>
    <property type="evidence" value="ECO:0007669"/>
    <property type="project" value="EnsemblPlants"/>
</dbReference>
<reference evidence="3" key="1">
    <citation type="submission" date="2015-06" db="UniProtKB">
        <authorList>
            <consortium name="EnsemblPlants"/>
        </authorList>
    </citation>
    <scope>IDENTIFICATION</scope>
</reference>
<dbReference type="GO" id="GO:2000024">
    <property type="term" value="P:regulation of leaf development"/>
    <property type="evidence" value="ECO:0007669"/>
    <property type="project" value="EnsemblPlants"/>
</dbReference>
<dbReference type="GO" id="GO:0033588">
    <property type="term" value="C:elongator holoenzyme complex"/>
    <property type="evidence" value="ECO:0007669"/>
    <property type="project" value="EnsemblPlants"/>
</dbReference>
<dbReference type="Gramene" id="ORGLA03G0125800.1">
    <property type="protein sequence ID" value="ORGLA03G0125800.1"/>
    <property type="gene ID" value="ORGLA03G0125800"/>
</dbReference>
<dbReference type="GO" id="GO:0010016">
    <property type="term" value="P:shoot system morphogenesis"/>
    <property type="evidence" value="ECO:0007669"/>
    <property type="project" value="EnsemblPlants"/>
</dbReference>
<dbReference type="eggNOG" id="KOG4723">
    <property type="taxonomic scope" value="Eukaryota"/>
</dbReference>
<proteinExistence type="inferred from homology"/>
<dbReference type="GO" id="GO:0006979">
    <property type="term" value="P:response to oxidative stress"/>
    <property type="evidence" value="ECO:0007669"/>
    <property type="project" value="EnsemblPlants"/>
</dbReference>
<dbReference type="UniPathway" id="UPA00988"/>
<dbReference type="STRING" id="4538.I1PA62"/>
<dbReference type="InterPro" id="IPR027417">
    <property type="entry name" value="P-loop_NTPase"/>
</dbReference>
<comment type="similarity">
    <text evidence="2">Belongs to the ELP6 family.</text>
</comment>
<protein>
    <recommendedName>
        <fullName evidence="5">Elongator complex protein 6</fullName>
    </recommendedName>
</protein>
<dbReference type="PANTHER" id="PTHR16184:SF6">
    <property type="entry name" value="ELONGATOR COMPLEX PROTEIN 6"/>
    <property type="match status" value="1"/>
</dbReference>
<accession>I1PA62</accession>
<dbReference type="OMA" id="KMGCNLT"/>
<keyword evidence="4" id="KW-1185">Reference proteome</keyword>
<organism evidence="3 4">
    <name type="scientific">Oryza glaberrima</name>
    <name type="common">African rice</name>
    <dbReference type="NCBI Taxonomy" id="4538"/>
    <lineage>
        <taxon>Eukaryota</taxon>
        <taxon>Viridiplantae</taxon>
        <taxon>Streptophyta</taxon>
        <taxon>Embryophyta</taxon>
        <taxon>Tracheophyta</taxon>
        <taxon>Spermatophyta</taxon>
        <taxon>Magnoliopsida</taxon>
        <taxon>Liliopsida</taxon>
        <taxon>Poales</taxon>
        <taxon>Poaceae</taxon>
        <taxon>BOP clade</taxon>
        <taxon>Oryzoideae</taxon>
        <taxon>Oryzeae</taxon>
        <taxon>Oryzinae</taxon>
        <taxon>Oryza</taxon>
    </lineage>
</organism>
<evidence type="ECO:0008006" key="5">
    <source>
        <dbReference type="Google" id="ProtNLM"/>
    </source>
</evidence>
<dbReference type="PANTHER" id="PTHR16184">
    <property type="entry name" value="ELONGATOR COMPLEX PROTEIN 6"/>
    <property type="match status" value="1"/>
</dbReference>
<dbReference type="AlphaFoldDB" id="I1PA62"/>
<evidence type="ECO:0000256" key="1">
    <source>
        <dbReference type="ARBA" id="ARBA00005043"/>
    </source>
</evidence>
<dbReference type="GO" id="GO:0031538">
    <property type="term" value="P:negative regulation of anthocyanin metabolic process"/>
    <property type="evidence" value="ECO:0007669"/>
    <property type="project" value="EnsemblPlants"/>
</dbReference>
<evidence type="ECO:0000313" key="4">
    <source>
        <dbReference type="Proteomes" id="UP000007306"/>
    </source>
</evidence>
<name>I1PA62_ORYGL</name>
<comment type="pathway">
    <text evidence="1">tRNA modification; 5-methoxycarbonylmethyl-2-thiouridine-tRNA biosynthesis.</text>
</comment>
<evidence type="ECO:0000256" key="2">
    <source>
        <dbReference type="ARBA" id="ARBA00008837"/>
    </source>
</evidence>
<dbReference type="GO" id="GO:0009926">
    <property type="term" value="P:auxin polar transport"/>
    <property type="evidence" value="ECO:0007669"/>
    <property type="project" value="EnsemblPlants"/>
</dbReference>
<dbReference type="HOGENOM" id="CLU_092581_1_0_1"/>
<dbReference type="FunFam" id="3.40.50.300:FF:002160">
    <property type="entry name" value="Elongator complex protein 6"/>
    <property type="match status" value="1"/>
</dbReference>
<dbReference type="GO" id="GO:0010015">
    <property type="term" value="P:root morphogenesis"/>
    <property type="evidence" value="ECO:0007669"/>
    <property type="project" value="EnsemblPlants"/>
</dbReference>
<dbReference type="InterPro" id="IPR018627">
    <property type="entry name" value="ELP6"/>
</dbReference>
<reference evidence="3 4" key="2">
    <citation type="submission" date="2018-04" db="EMBL/GenBank/DDBJ databases">
        <title>OglaRS2 (Oryza glaberrima Reference Sequence Version 2).</title>
        <authorList>
            <person name="Zhang J."/>
            <person name="Kudrna D."/>
            <person name="Lee S."/>
            <person name="Talag J."/>
            <person name="Rajasekar S."/>
            <person name="Wing R.A."/>
        </authorList>
    </citation>
    <scope>NUCLEOTIDE SEQUENCE [LARGE SCALE GENOMIC DNA]</scope>
    <source>
        <strain evidence="3 4">cv. IRGC 96717</strain>
    </source>
</reference>
<dbReference type="Proteomes" id="UP000007306">
    <property type="component" value="Chromosome 3"/>
</dbReference>
<sequence length="256" mass="27946">MEEYGGGDFLSEAMGSGARVVVVEDRVEAPGAFALHLLLKRALAGGGAAALLALAQPFSHYDRVLRKMIFNAVELTHLLVLIKDGWEKQNSTPSVSQCGAKGGAISDSFVRLYGDIQRAIDASRTGDNTGRFTLMIDDVSLLEVAAGGSVDDVLDFLHYCVTLTSEMNCSLVFLIHEDIYSSEEGVGVLLHLRYIADLVIRAAPLSTGLAADVHGQLSVVNKCTFREQRLKAQRIWNFHFRVKENGADFFYPGSRH</sequence>
<dbReference type="EnsemblPlants" id="ORGLA03G0125800.1">
    <property type="protein sequence ID" value="ORGLA03G0125800.1"/>
    <property type="gene ID" value="ORGLA03G0125800"/>
</dbReference>